<name>A0AAW1XEA2_RUBAR</name>
<organism evidence="7 8">
    <name type="scientific">Rubus argutus</name>
    <name type="common">Southern blackberry</name>
    <dbReference type="NCBI Taxonomy" id="59490"/>
    <lineage>
        <taxon>Eukaryota</taxon>
        <taxon>Viridiplantae</taxon>
        <taxon>Streptophyta</taxon>
        <taxon>Embryophyta</taxon>
        <taxon>Tracheophyta</taxon>
        <taxon>Spermatophyta</taxon>
        <taxon>Magnoliopsida</taxon>
        <taxon>eudicotyledons</taxon>
        <taxon>Gunneridae</taxon>
        <taxon>Pentapetalae</taxon>
        <taxon>rosids</taxon>
        <taxon>fabids</taxon>
        <taxon>Rosales</taxon>
        <taxon>Rosaceae</taxon>
        <taxon>Rosoideae</taxon>
        <taxon>Rosoideae incertae sedis</taxon>
        <taxon>Rubus</taxon>
    </lineage>
</organism>
<dbReference type="GO" id="GO:0009824">
    <property type="term" value="F:AMP dimethylallyltransferase activity"/>
    <property type="evidence" value="ECO:0007669"/>
    <property type="project" value="TreeGrafter"/>
</dbReference>
<dbReference type="GO" id="GO:0005739">
    <property type="term" value="C:mitochondrion"/>
    <property type="evidence" value="ECO:0007669"/>
    <property type="project" value="TreeGrafter"/>
</dbReference>
<evidence type="ECO:0008006" key="9">
    <source>
        <dbReference type="Google" id="ProtNLM"/>
    </source>
</evidence>
<reference evidence="7 8" key="1">
    <citation type="journal article" date="2023" name="G3 (Bethesda)">
        <title>A chromosome-length genome assembly and annotation of blackberry (Rubus argutus, cv. 'Hillquist').</title>
        <authorList>
            <person name="Bruna T."/>
            <person name="Aryal R."/>
            <person name="Dudchenko O."/>
            <person name="Sargent D.J."/>
            <person name="Mead D."/>
            <person name="Buti M."/>
            <person name="Cavallini A."/>
            <person name="Hytonen T."/>
            <person name="Andres J."/>
            <person name="Pham M."/>
            <person name="Weisz D."/>
            <person name="Mascagni F."/>
            <person name="Usai G."/>
            <person name="Natali L."/>
            <person name="Bassil N."/>
            <person name="Fernandez G.E."/>
            <person name="Lomsadze A."/>
            <person name="Armour M."/>
            <person name="Olukolu B."/>
            <person name="Poorten T."/>
            <person name="Britton C."/>
            <person name="Davik J."/>
            <person name="Ashrafi H."/>
            <person name="Aiden E.L."/>
            <person name="Borodovsky M."/>
            <person name="Worthington M."/>
        </authorList>
    </citation>
    <scope>NUCLEOTIDE SEQUENCE [LARGE SCALE GENOMIC DNA]</scope>
    <source>
        <strain evidence="7">PI 553951</strain>
    </source>
</reference>
<evidence type="ECO:0000313" key="8">
    <source>
        <dbReference type="Proteomes" id="UP001457282"/>
    </source>
</evidence>
<dbReference type="AlphaFoldDB" id="A0AAW1XEA2"/>
<dbReference type="GO" id="GO:0009691">
    <property type="term" value="P:cytokinin biosynthetic process"/>
    <property type="evidence" value="ECO:0007669"/>
    <property type="project" value="UniProtKB-KW"/>
</dbReference>
<dbReference type="InterPro" id="IPR027417">
    <property type="entry name" value="P-loop_NTPase"/>
</dbReference>
<comment type="similarity">
    <text evidence="1">Belongs to the IPP transferase family.</text>
</comment>
<dbReference type="GO" id="GO:0052381">
    <property type="term" value="F:tRNA dimethylallyltransferase activity"/>
    <property type="evidence" value="ECO:0007669"/>
    <property type="project" value="TreeGrafter"/>
</dbReference>
<dbReference type="InterPro" id="IPR039657">
    <property type="entry name" value="Dimethylallyltransferase"/>
</dbReference>
<keyword evidence="8" id="KW-1185">Reference proteome</keyword>
<evidence type="ECO:0000256" key="1">
    <source>
        <dbReference type="ARBA" id="ARBA00005842"/>
    </source>
</evidence>
<comment type="caution">
    <text evidence="7">The sequence shown here is derived from an EMBL/GenBank/DDBJ whole genome shotgun (WGS) entry which is preliminary data.</text>
</comment>
<dbReference type="EMBL" id="JBEDUW010000004">
    <property type="protein sequence ID" value="KAK9934734.1"/>
    <property type="molecule type" value="Genomic_DNA"/>
</dbReference>
<dbReference type="SUPFAM" id="SSF52540">
    <property type="entry name" value="P-loop containing nucleoside triphosphate hydrolases"/>
    <property type="match status" value="1"/>
</dbReference>
<keyword evidence="5" id="KW-0067">ATP-binding</keyword>
<evidence type="ECO:0000256" key="6">
    <source>
        <dbReference type="SAM" id="MobiDB-lite"/>
    </source>
</evidence>
<dbReference type="Gene3D" id="3.40.50.300">
    <property type="entry name" value="P-loop containing nucleotide triphosphate hydrolases"/>
    <property type="match status" value="1"/>
</dbReference>
<keyword evidence="4" id="KW-0547">Nucleotide-binding</keyword>
<dbReference type="GO" id="GO:0005524">
    <property type="term" value="F:ATP binding"/>
    <property type="evidence" value="ECO:0007669"/>
    <property type="project" value="UniProtKB-KW"/>
</dbReference>
<evidence type="ECO:0000256" key="4">
    <source>
        <dbReference type="ARBA" id="ARBA00022741"/>
    </source>
</evidence>
<dbReference type="Gene3D" id="1.10.287.890">
    <property type="entry name" value="Crystal structure of tRNA isopentenylpyrophosphate transferase (bh2366) domain"/>
    <property type="match status" value="1"/>
</dbReference>
<dbReference type="PANTHER" id="PTHR11088:SF86">
    <property type="entry name" value="ADENYLATE ISOPENTENYLTRANSFERASE 4-RELATED"/>
    <property type="match status" value="1"/>
</dbReference>
<dbReference type="Proteomes" id="UP001457282">
    <property type="component" value="Unassembled WGS sequence"/>
</dbReference>
<proteinExistence type="inferred from homology"/>
<evidence type="ECO:0000313" key="7">
    <source>
        <dbReference type="EMBL" id="KAK9934734.1"/>
    </source>
</evidence>
<gene>
    <name evidence="7" type="ORF">M0R45_021868</name>
</gene>
<keyword evidence="2" id="KW-0808">Transferase</keyword>
<keyword evidence="3" id="KW-0203">Cytokinin biosynthesis</keyword>
<protein>
    <recommendedName>
        <fullName evidence="9">Adenylate isopentenyltransferase</fullName>
    </recommendedName>
</protein>
<evidence type="ECO:0000256" key="3">
    <source>
        <dbReference type="ARBA" id="ARBA00022712"/>
    </source>
</evidence>
<sequence length="357" mass="39745">MTLDSFPTHHYSYYNITSHSLSSPAVTLTPPPSLPQKPRWARMDSGPATTTAVPLGHKDKLVVIMGATGAGKSRLSIDLATHFPSCFEIINSDKMQVYKGLDITTNKIPVPDRLGVPHHLLGQFDPLDGELTPAEFRQLAGQAVSAITSRRKVPMLVGGSNSLIHALLVDRFEPGVDVFQDCAAISSELRYNCCFLWVDASLTVLADYLSKRVDEMLDSGMLEELAEFCEPEDDDLAIRTGLRKAIGVPEFSRFFKKYPPICESQKARPDDPVRRGAYKEAVRAIKDNTCQLAKTQIAKILRLRVAGGWDLQRLDATEAFRAVVTSEDDDGKRWSEIWQKQVVEASVKIVKRFLEQE</sequence>
<feature type="region of interest" description="Disordered" evidence="6">
    <location>
        <begin position="24"/>
        <end position="51"/>
    </location>
</feature>
<dbReference type="Pfam" id="PF01715">
    <property type="entry name" value="IPPT"/>
    <property type="match status" value="2"/>
</dbReference>
<evidence type="ECO:0000256" key="2">
    <source>
        <dbReference type="ARBA" id="ARBA00022679"/>
    </source>
</evidence>
<accession>A0AAW1XEA2</accession>
<dbReference type="PANTHER" id="PTHR11088">
    <property type="entry name" value="TRNA DIMETHYLALLYLTRANSFERASE"/>
    <property type="match status" value="1"/>
</dbReference>
<evidence type="ECO:0000256" key="5">
    <source>
        <dbReference type="ARBA" id="ARBA00022840"/>
    </source>
</evidence>
<dbReference type="GO" id="GO:0006400">
    <property type="term" value="P:tRNA modification"/>
    <property type="evidence" value="ECO:0007669"/>
    <property type="project" value="TreeGrafter"/>
</dbReference>